<comment type="caution">
    <text evidence="2">The sequence shown here is derived from an EMBL/GenBank/DDBJ whole genome shotgun (WGS) entry which is preliminary data.</text>
</comment>
<name>A0A0F9F345_9ZZZZ</name>
<protein>
    <submittedName>
        <fullName evidence="2">Uncharacterized protein</fullName>
    </submittedName>
</protein>
<proteinExistence type="predicted"/>
<evidence type="ECO:0000313" key="2">
    <source>
        <dbReference type="EMBL" id="KKL45537.1"/>
    </source>
</evidence>
<organism evidence="2">
    <name type="scientific">marine sediment metagenome</name>
    <dbReference type="NCBI Taxonomy" id="412755"/>
    <lineage>
        <taxon>unclassified sequences</taxon>
        <taxon>metagenomes</taxon>
        <taxon>ecological metagenomes</taxon>
    </lineage>
</organism>
<feature type="compositionally biased region" description="Basic residues" evidence="1">
    <location>
        <begin position="1"/>
        <end position="15"/>
    </location>
</feature>
<sequence>MGKSKKKSRRKRRKKPEFPPMPNMRGVADKLNKALEDDHIAAQLQSISADVY</sequence>
<reference evidence="2" key="1">
    <citation type="journal article" date="2015" name="Nature">
        <title>Complex archaea that bridge the gap between prokaryotes and eukaryotes.</title>
        <authorList>
            <person name="Spang A."/>
            <person name="Saw J.H."/>
            <person name="Jorgensen S.L."/>
            <person name="Zaremba-Niedzwiedzka K."/>
            <person name="Martijn J."/>
            <person name="Lind A.E."/>
            <person name="van Eijk R."/>
            <person name="Schleper C."/>
            <person name="Guy L."/>
            <person name="Ettema T.J."/>
        </authorList>
    </citation>
    <scope>NUCLEOTIDE SEQUENCE</scope>
</reference>
<gene>
    <name evidence="2" type="ORF">LCGC14_2354730</name>
</gene>
<evidence type="ECO:0000256" key="1">
    <source>
        <dbReference type="SAM" id="MobiDB-lite"/>
    </source>
</evidence>
<feature type="non-terminal residue" evidence="2">
    <location>
        <position position="52"/>
    </location>
</feature>
<dbReference type="EMBL" id="LAZR01034351">
    <property type="protein sequence ID" value="KKL45537.1"/>
    <property type="molecule type" value="Genomic_DNA"/>
</dbReference>
<dbReference type="AlphaFoldDB" id="A0A0F9F345"/>
<accession>A0A0F9F345</accession>
<feature type="region of interest" description="Disordered" evidence="1">
    <location>
        <begin position="1"/>
        <end position="26"/>
    </location>
</feature>